<dbReference type="PRINTS" id="PR00947">
    <property type="entry name" value="CUTICLE"/>
</dbReference>
<dbReference type="Pfam" id="PF00379">
    <property type="entry name" value="Chitin_bind_4"/>
    <property type="match status" value="1"/>
</dbReference>
<dbReference type="Proteomes" id="UP001159042">
    <property type="component" value="Unassembled WGS sequence"/>
</dbReference>
<comment type="caution">
    <text evidence="4">The sequence shown here is derived from an EMBL/GenBank/DDBJ whole genome shotgun (WGS) entry which is preliminary data.</text>
</comment>
<evidence type="ECO:0000256" key="2">
    <source>
        <dbReference type="PROSITE-ProRule" id="PRU00497"/>
    </source>
</evidence>
<dbReference type="EMBL" id="JANEYG010000060">
    <property type="protein sequence ID" value="KAJ8914948.1"/>
    <property type="molecule type" value="Genomic_DNA"/>
</dbReference>
<dbReference type="GO" id="GO:0031012">
    <property type="term" value="C:extracellular matrix"/>
    <property type="evidence" value="ECO:0007669"/>
    <property type="project" value="TreeGrafter"/>
</dbReference>
<dbReference type="AlphaFoldDB" id="A0AAV8VL55"/>
<dbReference type="PANTHER" id="PTHR12236">
    <property type="entry name" value="STRUCTURAL CONTITUENT OF CUTICLE"/>
    <property type="match status" value="1"/>
</dbReference>
<dbReference type="InterPro" id="IPR051217">
    <property type="entry name" value="Insect_Cuticle_Struc_Prot"/>
</dbReference>
<dbReference type="GO" id="GO:0005615">
    <property type="term" value="C:extracellular space"/>
    <property type="evidence" value="ECO:0007669"/>
    <property type="project" value="TreeGrafter"/>
</dbReference>
<accession>A0AAV8VL55</accession>
<evidence type="ECO:0000256" key="1">
    <source>
        <dbReference type="ARBA" id="ARBA00022460"/>
    </source>
</evidence>
<dbReference type="InterPro" id="IPR000618">
    <property type="entry name" value="Insect_cuticle"/>
</dbReference>
<protein>
    <submittedName>
        <fullName evidence="4">Uncharacterized protein</fullName>
    </submittedName>
</protein>
<evidence type="ECO:0000313" key="4">
    <source>
        <dbReference type="EMBL" id="KAJ8914948.1"/>
    </source>
</evidence>
<sequence>MSLAKDDRLKIRLIGHNALLVLLAVLGVSVLGGHHHDNAHYKFEYGVHDPHTHDKKEQHEHRDGHHVHGGYSLKEPDGTHRVVKYRSHPHKGFEAVVERHGHAKHPGHKGHGEGGISWVGITHWDNQGDEEHHHHHGHH</sequence>
<feature type="compositionally biased region" description="Basic and acidic residues" evidence="3">
    <location>
        <begin position="49"/>
        <end position="63"/>
    </location>
</feature>
<evidence type="ECO:0000313" key="5">
    <source>
        <dbReference type="Proteomes" id="UP001159042"/>
    </source>
</evidence>
<reference evidence="4 5" key="1">
    <citation type="journal article" date="2023" name="Insect Mol. Biol.">
        <title>Genome sequencing provides insights into the evolution of gene families encoding plant cell wall-degrading enzymes in longhorned beetles.</title>
        <authorList>
            <person name="Shin N.R."/>
            <person name="Okamura Y."/>
            <person name="Kirsch R."/>
            <person name="Pauchet Y."/>
        </authorList>
    </citation>
    <scope>NUCLEOTIDE SEQUENCE [LARGE SCALE GENOMIC DNA]</scope>
    <source>
        <strain evidence="4">EAD_L_NR</strain>
    </source>
</reference>
<dbReference type="PROSITE" id="PS51155">
    <property type="entry name" value="CHIT_BIND_RR_2"/>
    <property type="match status" value="1"/>
</dbReference>
<organism evidence="4 5">
    <name type="scientific">Exocentrus adspersus</name>
    <dbReference type="NCBI Taxonomy" id="1586481"/>
    <lineage>
        <taxon>Eukaryota</taxon>
        <taxon>Metazoa</taxon>
        <taxon>Ecdysozoa</taxon>
        <taxon>Arthropoda</taxon>
        <taxon>Hexapoda</taxon>
        <taxon>Insecta</taxon>
        <taxon>Pterygota</taxon>
        <taxon>Neoptera</taxon>
        <taxon>Endopterygota</taxon>
        <taxon>Coleoptera</taxon>
        <taxon>Polyphaga</taxon>
        <taxon>Cucujiformia</taxon>
        <taxon>Chrysomeloidea</taxon>
        <taxon>Cerambycidae</taxon>
        <taxon>Lamiinae</taxon>
        <taxon>Acanthocinini</taxon>
        <taxon>Exocentrus</taxon>
    </lineage>
</organism>
<evidence type="ECO:0000256" key="3">
    <source>
        <dbReference type="SAM" id="MobiDB-lite"/>
    </source>
</evidence>
<dbReference type="GO" id="GO:0042302">
    <property type="term" value="F:structural constituent of cuticle"/>
    <property type="evidence" value="ECO:0007669"/>
    <property type="project" value="UniProtKB-UniRule"/>
</dbReference>
<name>A0AAV8VL55_9CUCU</name>
<feature type="region of interest" description="Disordered" evidence="3">
    <location>
        <begin position="49"/>
        <end position="77"/>
    </location>
</feature>
<gene>
    <name evidence="4" type="ORF">NQ315_002472</name>
</gene>
<keyword evidence="5" id="KW-1185">Reference proteome</keyword>
<dbReference type="PANTHER" id="PTHR12236:SF96">
    <property type="entry name" value="PUPAL CUTICLE PROTEIN EDG-84A-LIKE PROTEIN"/>
    <property type="match status" value="1"/>
</dbReference>
<feature type="region of interest" description="Disordered" evidence="3">
    <location>
        <begin position="102"/>
        <end position="121"/>
    </location>
</feature>
<proteinExistence type="predicted"/>
<keyword evidence="1 2" id="KW-0193">Cuticle</keyword>